<dbReference type="SMART" id="SM00257">
    <property type="entry name" value="LysM"/>
    <property type="match status" value="1"/>
</dbReference>
<dbReference type="CDD" id="cd00118">
    <property type="entry name" value="LysM"/>
    <property type="match status" value="1"/>
</dbReference>
<dbReference type="Pfam" id="PF01476">
    <property type="entry name" value="LysM"/>
    <property type="match status" value="1"/>
</dbReference>
<dbReference type="GO" id="GO:0019867">
    <property type="term" value="C:outer membrane"/>
    <property type="evidence" value="ECO:0007669"/>
    <property type="project" value="InterPro"/>
</dbReference>
<keyword evidence="1 2" id="KW-0732">Signal</keyword>
<comment type="caution">
    <text evidence="4">The sequence shown here is derived from an EMBL/GenBank/DDBJ whole genome shotgun (WGS) entry which is preliminary data.</text>
</comment>
<protein>
    <submittedName>
        <fullName evidence="4">3D domain-containing protein</fullName>
    </submittedName>
</protein>
<evidence type="ECO:0000313" key="5">
    <source>
        <dbReference type="Proteomes" id="UP001271648"/>
    </source>
</evidence>
<dbReference type="AlphaFoldDB" id="A0AAW9ADX8"/>
<dbReference type="InterPro" id="IPR010611">
    <property type="entry name" value="3D_dom"/>
</dbReference>
<dbReference type="SUPFAM" id="SSF54106">
    <property type="entry name" value="LysM domain"/>
    <property type="match status" value="1"/>
</dbReference>
<dbReference type="RefSeq" id="WP_317940960.1">
    <property type="nucleotide sequence ID" value="NZ_JAUBDJ010000008.1"/>
</dbReference>
<dbReference type="InterPro" id="IPR051933">
    <property type="entry name" value="Resuscitation_pf_RpfB"/>
</dbReference>
<proteinExistence type="predicted"/>
<dbReference type="SUPFAM" id="SSF50685">
    <property type="entry name" value="Barwin-like endoglucanases"/>
    <property type="match status" value="1"/>
</dbReference>
<dbReference type="GO" id="GO:0009254">
    <property type="term" value="P:peptidoglycan turnover"/>
    <property type="evidence" value="ECO:0007669"/>
    <property type="project" value="InterPro"/>
</dbReference>
<dbReference type="PROSITE" id="PS51782">
    <property type="entry name" value="LYSM"/>
    <property type="match status" value="1"/>
</dbReference>
<evidence type="ECO:0000313" key="4">
    <source>
        <dbReference type="EMBL" id="MDW0117846.1"/>
    </source>
</evidence>
<organism evidence="4 5">
    <name type="scientific">Sporosarcina thermotolerans</name>
    <dbReference type="NCBI Taxonomy" id="633404"/>
    <lineage>
        <taxon>Bacteria</taxon>
        <taxon>Bacillati</taxon>
        <taxon>Bacillota</taxon>
        <taxon>Bacilli</taxon>
        <taxon>Bacillales</taxon>
        <taxon>Caryophanaceae</taxon>
        <taxon>Sporosarcina</taxon>
    </lineage>
</organism>
<dbReference type="CDD" id="cd22786">
    <property type="entry name" value="DPBB_YuiC-like"/>
    <property type="match status" value="1"/>
</dbReference>
<keyword evidence="5" id="KW-1185">Reference proteome</keyword>
<accession>A0AAW9ADX8</accession>
<dbReference type="InterPro" id="IPR018392">
    <property type="entry name" value="LysM"/>
</dbReference>
<dbReference type="Pfam" id="PF06725">
    <property type="entry name" value="3D"/>
    <property type="match status" value="1"/>
</dbReference>
<feature type="signal peptide" evidence="2">
    <location>
        <begin position="1"/>
        <end position="22"/>
    </location>
</feature>
<gene>
    <name evidence="4" type="ORF">QTL97_12940</name>
</gene>
<evidence type="ECO:0000259" key="3">
    <source>
        <dbReference type="PROSITE" id="PS51782"/>
    </source>
</evidence>
<dbReference type="Proteomes" id="UP001271648">
    <property type="component" value="Unassembled WGS sequence"/>
</dbReference>
<reference evidence="4 5" key="1">
    <citation type="submission" date="2023-06" db="EMBL/GenBank/DDBJ databases">
        <title>Sporosarcina sp. nov., isolated from Korean traditional fermented seafood 'Jeotgal'.</title>
        <authorList>
            <person name="Yang A.I."/>
            <person name="Shin N.-R."/>
        </authorList>
    </citation>
    <scope>NUCLEOTIDE SEQUENCE [LARGE SCALE GENOMIC DNA]</scope>
    <source>
        <strain evidence="4 5">KCTC43456</strain>
    </source>
</reference>
<feature type="domain" description="LysM" evidence="3">
    <location>
        <begin position="83"/>
        <end position="126"/>
    </location>
</feature>
<dbReference type="PANTHER" id="PTHR39160:SF4">
    <property type="entry name" value="RESUSCITATION-PROMOTING FACTOR RPFB"/>
    <property type="match status" value="1"/>
</dbReference>
<dbReference type="InterPro" id="IPR036779">
    <property type="entry name" value="LysM_dom_sf"/>
</dbReference>
<dbReference type="InterPro" id="IPR036908">
    <property type="entry name" value="RlpA-like_sf"/>
</dbReference>
<dbReference type="GO" id="GO:0004553">
    <property type="term" value="F:hydrolase activity, hydrolyzing O-glycosyl compounds"/>
    <property type="evidence" value="ECO:0007669"/>
    <property type="project" value="InterPro"/>
</dbReference>
<evidence type="ECO:0000256" key="2">
    <source>
        <dbReference type="SAM" id="SignalP"/>
    </source>
</evidence>
<dbReference type="Gene3D" id="2.40.40.10">
    <property type="entry name" value="RlpA-like domain"/>
    <property type="match status" value="1"/>
</dbReference>
<name>A0AAW9ADX8_9BACL</name>
<dbReference type="PANTHER" id="PTHR39160">
    <property type="entry name" value="CELL WALL-BINDING PROTEIN YOCH"/>
    <property type="match status" value="1"/>
</dbReference>
<sequence length="266" mass="28649">MKMKMIFLTVVLTFSYSVLAEAAPVSSTEQAEFKGDIVSVNFETQESVEDIETIQNDVPFMELLAGEIPHIYPPLEILDDVPQTYTVVEGDNLFRIAMNHNVSLLELMSWNDITGDLIHPGEVLVVGGGKSVEDVGIVQVASITPETVPESKEPKEPAFQASISTPPASVGDEFIVTATAYTAYCAGCSGTTAFGIDLRSNPDQKVIAVDPKLIPLGTKVWVEGYGEAIAGDTGGAIKGHRIDVFIPSYDSAMEWGVKKVKIIVLN</sequence>
<feature type="chain" id="PRO_5043992917" evidence="2">
    <location>
        <begin position="23"/>
        <end position="266"/>
    </location>
</feature>
<dbReference type="Gene3D" id="3.10.350.10">
    <property type="entry name" value="LysM domain"/>
    <property type="match status" value="1"/>
</dbReference>
<dbReference type="EMBL" id="JAUBDJ010000008">
    <property type="protein sequence ID" value="MDW0117846.1"/>
    <property type="molecule type" value="Genomic_DNA"/>
</dbReference>
<evidence type="ECO:0000256" key="1">
    <source>
        <dbReference type="ARBA" id="ARBA00022729"/>
    </source>
</evidence>